<reference evidence="5" key="1">
    <citation type="journal article" date="2023" name="Mol. Phylogenet. Evol.">
        <title>Genome-scale phylogeny and comparative genomics of the fungal order Sordariales.</title>
        <authorList>
            <person name="Hensen N."/>
            <person name="Bonometti L."/>
            <person name="Westerberg I."/>
            <person name="Brannstrom I.O."/>
            <person name="Guillou S."/>
            <person name="Cros-Aarteil S."/>
            <person name="Calhoun S."/>
            <person name="Haridas S."/>
            <person name="Kuo A."/>
            <person name="Mondo S."/>
            <person name="Pangilinan J."/>
            <person name="Riley R."/>
            <person name="LaButti K."/>
            <person name="Andreopoulos B."/>
            <person name="Lipzen A."/>
            <person name="Chen C."/>
            <person name="Yan M."/>
            <person name="Daum C."/>
            <person name="Ng V."/>
            <person name="Clum A."/>
            <person name="Steindorff A."/>
            <person name="Ohm R.A."/>
            <person name="Martin F."/>
            <person name="Silar P."/>
            <person name="Natvig D.O."/>
            <person name="Lalanne C."/>
            <person name="Gautier V."/>
            <person name="Ament-Velasquez S.L."/>
            <person name="Kruys A."/>
            <person name="Hutchinson M.I."/>
            <person name="Powell A.J."/>
            <person name="Barry K."/>
            <person name="Miller A.N."/>
            <person name="Grigoriev I.V."/>
            <person name="Debuchy R."/>
            <person name="Gladieux P."/>
            <person name="Hiltunen Thoren M."/>
            <person name="Johannesson H."/>
        </authorList>
    </citation>
    <scope>NUCLEOTIDE SEQUENCE</scope>
    <source>
        <strain evidence="5">CBS 990.96</strain>
    </source>
</reference>
<dbReference type="InterPro" id="IPR017856">
    <property type="entry name" value="Integrase-like_N"/>
</dbReference>
<dbReference type="PANTHER" id="PTHR12532">
    <property type="entry name" value="TRANSLATIONAL ACTIVATOR OF CYTOCHROME C OXIDASE 1"/>
    <property type="match status" value="1"/>
</dbReference>
<feature type="domain" description="TACO1/YebC-like N-terminal" evidence="4">
    <location>
        <begin position="38"/>
        <end position="109"/>
    </location>
</feature>
<dbReference type="GO" id="GO:0005739">
    <property type="term" value="C:mitochondrion"/>
    <property type="evidence" value="ECO:0007669"/>
    <property type="project" value="UniProtKB-SubCell"/>
</dbReference>
<dbReference type="InterPro" id="IPR048300">
    <property type="entry name" value="TACO1_YebC-like_2nd/3rd_dom"/>
</dbReference>
<dbReference type="InterPro" id="IPR029072">
    <property type="entry name" value="YebC-like"/>
</dbReference>
<dbReference type="HAMAP" id="MF_00693">
    <property type="entry name" value="Transcrip_reg_TACO1"/>
    <property type="match status" value="1"/>
</dbReference>
<comment type="similarity">
    <text evidence="2">Belongs to the TACO1 family.</text>
</comment>
<gene>
    <name evidence="5" type="ORF">QBC38DRAFT_464227</name>
</gene>
<dbReference type="SUPFAM" id="SSF75625">
    <property type="entry name" value="YebC-like"/>
    <property type="match status" value="1"/>
</dbReference>
<dbReference type="EMBL" id="MU865289">
    <property type="protein sequence ID" value="KAK4232056.1"/>
    <property type="molecule type" value="Genomic_DNA"/>
</dbReference>
<evidence type="ECO:0000259" key="3">
    <source>
        <dbReference type="Pfam" id="PF01709"/>
    </source>
</evidence>
<feature type="domain" description="TACO1/YebC-like second and third" evidence="3">
    <location>
        <begin position="117"/>
        <end position="275"/>
    </location>
</feature>
<dbReference type="AlphaFoldDB" id="A0AAN7BYL4"/>
<evidence type="ECO:0000313" key="6">
    <source>
        <dbReference type="Proteomes" id="UP001301958"/>
    </source>
</evidence>
<organism evidence="5 6">
    <name type="scientific">Podospora fimiseda</name>
    <dbReference type="NCBI Taxonomy" id="252190"/>
    <lineage>
        <taxon>Eukaryota</taxon>
        <taxon>Fungi</taxon>
        <taxon>Dikarya</taxon>
        <taxon>Ascomycota</taxon>
        <taxon>Pezizomycotina</taxon>
        <taxon>Sordariomycetes</taxon>
        <taxon>Sordariomycetidae</taxon>
        <taxon>Sordariales</taxon>
        <taxon>Podosporaceae</taxon>
        <taxon>Podospora</taxon>
    </lineage>
</organism>
<dbReference type="Gene3D" id="3.30.70.980">
    <property type="match status" value="2"/>
</dbReference>
<evidence type="ECO:0000256" key="1">
    <source>
        <dbReference type="ARBA" id="ARBA00004173"/>
    </source>
</evidence>
<dbReference type="Proteomes" id="UP001301958">
    <property type="component" value="Unassembled WGS sequence"/>
</dbReference>
<accession>A0AAN7BYL4</accession>
<evidence type="ECO:0000313" key="5">
    <source>
        <dbReference type="EMBL" id="KAK4232056.1"/>
    </source>
</evidence>
<comment type="caution">
    <text evidence="5">The sequence shown here is derived from an EMBL/GenBank/DDBJ whole genome shotgun (WGS) entry which is preliminary data.</text>
</comment>
<dbReference type="InterPro" id="IPR026564">
    <property type="entry name" value="Transcrip_reg_TACO1-like_dom3"/>
</dbReference>
<dbReference type="Pfam" id="PF01709">
    <property type="entry name" value="Transcrip_reg"/>
    <property type="match status" value="1"/>
</dbReference>
<reference evidence="5" key="2">
    <citation type="submission" date="2023-05" db="EMBL/GenBank/DDBJ databases">
        <authorList>
            <consortium name="Lawrence Berkeley National Laboratory"/>
            <person name="Steindorff A."/>
            <person name="Hensen N."/>
            <person name="Bonometti L."/>
            <person name="Westerberg I."/>
            <person name="Brannstrom I.O."/>
            <person name="Guillou S."/>
            <person name="Cros-Aarteil S."/>
            <person name="Calhoun S."/>
            <person name="Haridas S."/>
            <person name="Kuo A."/>
            <person name="Mondo S."/>
            <person name="Pangilinan J."/>
            <person name="Riley R."/>
            <person name="Labutti K."/>
            <person name="Andreopoulos B."/>
            <person name="Lipzen A."/>
            <person name="Chen C."/>
            <person name="Yanf M."/>
            <person name="Daum C."/>
            <person name="Ng V."/>
            <person name="Clum A."/>
            <person name="Ohm R."/>
            <person name="Martin F."/>
            <person name="Silar P."/>
            <person name="Natvig D."/>
            <person name="Lalanne C."/>
            <person name="Gautier V."/>
            <person name="Ament-Velasquez S.L."/>
            <person name="Kruys A."/>
            <person name="Hutchinson M.I."/>
            <person name="Powell A.J."/>
            <person name="Barry K."/>
            <person name="Miller A.N."/>
            <person name="Grigoriev I.V."/>
            <person name="Debuchy R."/>
            <person name="Gladieux P."/>
            <person name="Thoren M.H."/>
            <person name="Johannesson H."/>
        </authorList>
    </citation>
    <scope>NUCLEOTIDE SEQUENCE</scope>
    <source>
        <strain evidence="5">CBS 990.96</strain>
    </source>
</reference>
<proteinExistence type="inferred from homology"/>
<dbReference type="Pfam" id="PF20772">
    <property type="entry name" value="TACO1_YebC_N"/>
    <property type="match status" value="1"/>
</dbReference>
<keyword evidence="6" id="KW-1185">Reference proteome</keyword>
<name>A0AAN7BYL4_9PEZI</name>
<evidence type="ECO:0000259" key="4">
    <source>
        <dbReference type="Pfam" id="PF20772"/>
    </source>
</evidence>
<protein>
    <submittedName>
        <fullName evidence="5">Transcriptional regulator TACO1-like protein</fullName>
    </submittedName>
</protein>
<dbReference type="PANTHER" id="PTHR12532:SF0">
    <property type="entry name" value="TRANSLATIONAL ACTIVATOR OF CYTOCHROME C OXIDASE 1"/>
    <property type="match status" value="1"/>
</dbReference>
<dbReference type="InterPro" id="IPR049083">
    <property type="entry name" value="TACO1_YebC_N"/>
</dbReference>
<dbReference type="InterPro" id="IPR002876">
    <property type="entry name" value="Transcrip_reg_TACO1-like"/>
</dbReference>
<comment type="subcellular location">
    <subcellularLocation>
        <location evidence="1">Mitochondrion</location>
    </subcellularLocation>
</comment>
<dbReference type="FunFam" id="1.10.10.200:FF:000002">
    <property type="entry name" value="Probable transcriptional regulatory protein CLM62_37755"/>
    <property type="match status" value="1"/>
</dbReference>
<evidence type="ECO:0000256" key="2">
    <source>
        <dbReference type="ARBA" id="ARBA00008724"/>
    </source>
</evidence>
<dbReference type="Gene3D" id="1.10.10.200">
    <property type="match status" value="1"/>
</dbReference>
<sequence>MGSLIRSLNPLTRSQPSSLCAQCRRTFISSPILTSGHNKWSKIRHDKAAADVKKATERNILTKNIVFQCRVFGSDPAQNPGLVAAINAAKKASVPKDKIEAALARGQGKSSSGETLESFLFEAVVPPSIALIVDCETESKARLMQDLNKLVKTADGSASSTKFFFTRLGRVTFEKSPKITDIDQIMDDAIEAGAEDLQNDAEGNIVIWTQPTGTSQIVEAIGSKFGLKALSADIFWIPNEDTKAKLDKSEEAIKFTTLLESLANYPDVQAVYSNVGRGSGLSDEAWQQIAENINQV</sequence>